<dbReference type="GO" id="GO:0016462">
    <property type="term" value="F:pyrophosphatase activity"/>
    <property type="evidence" value="ECO:0007669"/>
    <property type="project" value="TreeGrafter"/>
</dbReference>
<dbReference type="AlphaFoldDB" id="A0A2N0VJQ5"/>
<dbReference type="InterPro" id="IPR003695">
    <property type="entry name" value="Ppx_GppA_N"/>
</dbReference>
<dbReference type="SUPFAM" id="SSF53067">
    <property type="entry name" value="Actin-like ATPase domain"/>
    <property type="match status" value="2"/>
</dbReference>
<gene>
    <name evidence="2" type="ORF">CWD77_02815</name>
</gene>
<feature type="domain" description="Ppx/GppA phosphatase N-terminal" evidence="1">
    <location>
        <begin position="22"/>
        <end position="308"/>
    </location>
</feature>
<evidence type="ECO:0000259" key="1">
    <source>
        <dbReference type="Pfam" id="PF02541"/>
    </source>
</evidence>
<sequence length="310" mass="34199">MNSSPVYASIDIGTNSVLLLVACFDDNQLEVLDELQEIPRLGKGVDSDKNLHPESCERVISVLKNYRAYLEQNYPELIDEVIVTATSAVRDSSNRNQFLEQIFQETGWEVRLLSGDEEAETTYSGAISVLPYQNKKFVVLDIGGGSTEIAGGNGLVLNSGISVDMGSVRFSERYLLNDPPTRDQIEAVRSEAQSLLDKNSVSLQGFELVGVAGTVTSIAAILLGLNDYQAEKINGYRLKRSDVQRFINEFAKITSREIEEKYSPFLKGRGDVITGGLIILDEFMKLFEFDELTVSTGGIRHGILISSLNL</sequence>
<dbReference type="PANTHER" id="PTHR30005">
    <property type="entry name" value="EXOPOLYPHOSPHATASE"/>
    <property type="match status" value="1"/>
</dbReference>
<dbReference type="PANTHER" id="PTHR30005:SF0">
    <property type="entry name" value="RETROGRADE REGULATION PROTEIN 2"/>
    <property type="match status" value="1"/>
</dbReference>
<dbReference type="CDD" id="cd24054">
    <property type="entry name" value="ASKHA_NBD_AaPPX-GppA_MtPPX2-like"/>
    <property type="match status" value="1"/>
</dbReference>
<protein>
    <submittedName>
        <fullName evidence="2">Ppx/GppA family phosphatase</fullName>
    </submittedName>
</protein>
<dbReference type="RefSeq" id="WP_101071708.1">
    <property type="nucleotide sequence ID" value="NZ_PISP01000001.1"/>
</dbReference>
<dbReference type="Pfam" id="PF02541">
    <property type="entry name" value="Ppx-GppA"/>
    <property type="match status" value="1"/>
</dbReference>
<evidence type="ECO:0000313" key="2">
    <source>
        <dbReference type="EMBL" id="PKD44416.1"/>
    </source>
</evidence>
<reference evidence="2 3" key="1">
    <citation type="submission" date="2017-11" db="EMBL/GenBank/DDBJ databases">
        <title>Rhodohalobacter 15182 sp. nov., isolated from a salt lake.</title>
        <authorList>
            <person name="Han S."/>
        </authorList>
    </citation>
    <scope>NUCLEOTIDE SEQUENCE [LARGE SCALE GENOMIC DNA]</scope>
    <source>
        <strain evidence="2 3">15182</strain>
    </source>
</reference>
<proteinExistence type="predicted"/>
<evidence type="ECO:0000313" key="3">
    <source>
        <dbReference type="Proteomes" id="UP000233398"/>
    </source>
</evidence>
<dbReference type="Gene3D" id="3.30.420.40">
    <property type="match status" value="1"/>
</dbReference>
<keyword evidence="3" id="KW-1185">Reference proteome</keyword>
<name>A0A2N0VJQ5_9BACT</name>
<organism evidence="2 3">
    <name type="scientific">Rhodohalobacter barkolensis</name>
    <dbReference type="NCBI Taxonomy" id="2053187"/>
    <lineage>
        <taxon>Bacteria</taxon>
        <taxon>Pseudomonadati</taxon>
        <taxon>Balneolota</taxon>
        <taxon>Balneolia</taxon>
        <taxon>Balneolales</taxon>
        <taxon>Balneolaceae</taxon>
        <taxon>Rhodohalobacter</taxon>
    </lineage>
</organism>
<dbReference type="InterPro" id="IPR043129">
    <property type="entry name" value="ATPase_NBD"/>
</dbReference>
<dbReference type="InterPro" id="IPR050273">
    <property type="entry name" value="GppA/Ppx_hydrolase"/>
</dbReference>
<dbReference type="OrthoDB" id="9814545at2"/>
<accession>A0A2N0VJQ5</accession>
<comment type="caution">
    <text evidence="2">The sequence shown here is derived from an EMBL/GenBank/DDBJ whole genome shotgun (WGS) entry which is preliminary data.</text>
</comment>
<dbReference type="Gene3D" id="3.30.420.150">
    <property type="entry name" value="Exopolyphosphatase. Domain 2"/>
    <property type="match status" value="1"/>
</dbReference>
<dbReference type="Proteomes" id="UP000233398">
    <property type="component" value="Unassembled WGS sequence"/>
</dbReference>
<dbReference type="EMBL" id="PISP01000001">
    <property type="protein sequence ID" value="PKD44416.1"/>
    <property type="molecule type" value="Genomic_DNA"/>
</dbReference>